<evidence type="ECO:0000256" key="7">
    <source>
        <dbReference type="ARBA" id="ARBA00022801"/>
    </source>
</evidence>
<keyword evidence="9 11" id="KW-0472">Membrane</keyword>
<dbReference type="PANTHER" id="PTHR21014:SF6">
    <property type="entry name" value="PHOSPHATIDYLINOSITOL-4,5-BISPHOSPHATE 4-PHOSPHATASE"/>
    <property type="match status" value="1"/>
</dbReference>
<dbReference type="GO" id="GO:0005886">
    <property type="term" value="C:plasma membrane"/>
    <property type="evidence" value="ECO:0007669"/>
    <property type="project" value="TreeGrafter"/>
</dbReference>
<protein>
    <recommendedName>
        <fullName evidence="4 11">Phosphatidylinositol-4,5-bisphosphate 4-phosphatase</fullName>
        <ecNumber evidence="4 11">3.1.3.78</ecNumber>
    </recommendedName>
</protein>
<comment type="subcellular location">
    <subcellularLocation>
        <location evidence="2 11">Late endosome membrane</location>
        <topology evidence="2 11">Multi-pass membrane protein</topology>
    </subcellularLocation>
    <subcellularLocation>
        <location evidence="3 11">Lysosome membrane</location>
        <topology evidence="3 11">Multi-pass membrane protein</topology>
    </subcellularLocation>
</comment>
<keyword evidence="6 11" id="KW-0967">Endosome</keyword>
<evidence type="ECO:0000313" key="13">
    <source>
        <dbReference type="Proteomes" id="UP001152795"/>
    </source>
</evidence>
<dbReference type="GO" id="GO:0046856">
    <property type="term" value="P:phosphatidylinositol dephosphorylation"/>
    <property type="evidence" value="ECO:0007669"/>
    <property type="project" value="InterPro"/>
</dbReference>
<organism evidence="12 13">
    <name type="scientific">Paramuricea clavata</name>
    <name type="common">Red gorgonian</name>
    <name type="synonym">Violescent sea-whip</name>
    <dbReference type="NCBI Taxonomy" id="317549"/>
    <lineage>
        <taxon>Eukaryota</taxon>
        <taxon>Metazoa</taxon>
        <taxon>Cnidaria</taxon>
        <taxon>Anthozoa</taxon>
        <taxon>Octocorallia</taxon>
        <taxon>Malacalcyonacea</taxon>
        <taxon>Plexauridae</taxon>
        <taxon>Paramuricea</taxon>
    </lineage>
</organism>
<keyword evidence="5 11" id="KW-0812">Transmembrane</keyword>
<reference evidence="12" key="1">
    <citation type="submission" date="2020-04" db="EMBL/GenBank/DDBJ databases">
        <authorList>
            <person name="Alioto T."/>
            <person name="Alioto T."/>
            <person name="Gomez Garrido J."/>
        </authorList>
    </citation>
    <scope>NUCLEOTIDE SEQUENCE</scope>
    <source>
        <strain evidence="12">A484AB</strain>
    </source>
</reference>
<evidence type="ECO:0000313" key="12">
    <source>
        <dbReference type="EMBL" id="CAB4023796.1"/>
    </source>
</evidence>
<dbReference type="Proteomes" id="UP001152795">
    <property type="component" value="Unassembled WGS sequence"/>
</dbReference>
<feature type="transmembrane region" description="Helical" evidence="11">
    <location>
        <begin position="142"/>
        <end position="165"/>
    </location>
</feature>
<keyword evidence="7 11" id="KW-0378">Hydrolase</keyword>
<dbReference type="InterPro" id="IPR019178">
    <property type="entry name" value="PtdIns-P2-Ptase"/>
</dbReference>
<evidence type="ECO:0000256" key="4">
    <source>
        <dbReference type="ARBA" id="ARBA00012936"/>
    </source>
</evidence>
<dbReference type="EC" id="3.1.3.78" evidence="4 11"/>
<evidence type="ECO:0000256" key="5">
    <source>
        <dbReference type="ARBA" id="ARBA00022692"/>
    </source>
</evidence>
<dbReference type="EMBL" id="CACRXK020012689">
    <property type="protein sequence ID" value="CAB4023796.1"/>
    <property type="molecule type" value="Genomic_DNA"/>
</dbReference>
<proteinExistence type="predicted"/>
<dbReference type="AlphaFoldDB" id="A0A6S7IWN3"/>
<dbReference type="Pfam" id="PF09788">
    <property type="entry name" value="Tmemb_55A"/>
    <property type="match status" value="1"/>
</dbReference>
<evidence type="ECO:0000256" key="1">
    <source>
        <dbReference type="ARBA" id="ARBA00001261"/>
    </source>
</evidence>
<evidence type="ECO:0000256" key="9">
    <source>
        <dbReference type="ARBA" id="ARBA00023136"/>
    </source>
</evidence>
<comment type="caution">
    <text evidence="12">The sequence shown here is derived from an EMBL/GenBank/DDBJ whole genome shotgun (WGS) entry which is preliminary data.</text>
</comment>
<dbReference type="GO" id="GO:0030670">
    <property type="term" value="C:phagocytic vesicle membrane"/>
    <property type="evidence" value="ECO:0007669"/>
    <property type="project" value="TreeGrafter"/>
</dbReference>
<gene>
    <name evidence="12" type="ORF">PACLA_8A065336</name>
</gene>
<dbReference type="PANTHER" id="PTHR21014">
    <property type="entry name" value="PHOSPHATIDYLINOSITOL-4,5-BISPHOSPHATE 4-PHOSPHATASE"/>
    <property type="match status" value="1"/>
</dbReference>
<keyword evidence="8 11" id="KW-1133">Transmembrane helix</keyword>
<sequence>MYNTDPTIVCRVCQQLIPIRGRENQRVIKCSNCQEATPIKPPPEGKKYIRCPCNALLTCKVTSTRISCPRTDCKRIITVGSAVPSTSHVIIASPNLAHEMRVRVSCGHCNEIFIFRNTAHLARCPHCHRISSVGSRFARNRALVFAMIGLLFLAVGVGVTVATMAMASKNGGIYVVWVGAFIAGLLNLIRSCYYCTMTVSQTEGTI</sequence>
<evidence type="ECO:0000256" key="10">
    <source>
        <dbReference type="ARBA" id="ARBA00023228"/>
    </source>
</evidence>
<evidence type="ECO:0000256" key="11">
    <source>
        <dbReference type="RuleBase" id="RU365008"/>
    </source>
</evidence>
<evidence type="ECO:0000256" key="3">
    <source>
        <dbReference type="ARBA" id="ARBA00004155"/>
    </source>
</evidence>
<dbReference type="GO" id="GO:0005765">
    <property type="term" value="C:lysosomal membrane"/>
    <property type="evidence" value="ECO:0007669"/>
    <property type="project" value="UniProtKB-SubCell"/>
</dbReference>
<keyword evidence="13" id="KW-1185">Reference proteome</keyword>
<dbReference type="GO" id="GO:0031902">
    <property type="term" value="C:late endosome membrane"/>
    <property type="evidence" value="ECO:0007669"/>
    <property type="project" value="UniProtKB-SubCell"/>
</dbReference>
<keyword evidence="10 11" id="KW-0458">Lysosome</keyword>
<dbReference type="OrthoDB" id="9939933at2759"/>
<evidence type="ECO:0000256" key="8">
    <source>
        <dbReference type="ARBA" id="ARBA00022989"/>
    </source>
</evidence>
<accession>A0A6S7IWN3</accession>
<evidence type="ECO:0000256" key="6">
    <source>
        <dbReference type="ARBA" id="ARBA00022753"/>
    </source>
</evidence>
<comment type="function">
    <text evidence="11">Catalyzes the hydrolysis of phosphatidylinositol-4,5-bisphosphate (PtdIns-4,5-P2) to phosphatidylinositol-4-phosphate (PtdIns-4-P).</text>
</comment>
<evidence type="ECO:0000256" key="2">
    <source>
        <dbReference type="ARBA" id="ARBA00004107"/>
    </source>
</evidence>
<dbReference type="GO" id="GO:0034597">
    <property type="term" value="F:phosphatidylinositol-4,5-bisphosphate 4-phosphatase activity"/>
    <property type="evidence" value="ECO:0007669"/>
    <property type="project" value="UniProtKB-EC"/>
</dbReference>
<feature type="transmembrane region" description="Helical" evidence="11">
    <location>
        <begin position="171"/>
        <end position="189"/>
    </location>
</feature>
<name>A0A6S7IWN3_PARCT</name>
<comment type="catalytic activity">
    <reaction evidence="1 11">
        <text>a 1,2-diacyl-sn-glycero-3-phospho-(1D-myo-inositol-4,5-bisphosphate) + H2O = a 1,2-diacyl-sn-glycero-3-phospho-(1D-myo-inositol-5-phosphate) + phosphate</text>
        <dbReference type="Rhea" id="RHEA:25674"/>
        <dbReference type="ChEBI" id="CHEBI:15377"/>
        <dbReference type="ChEBI" id="CHEBI:43474"/>
        <dbReference type="ChEBI" id="CHEBI:57795"/>
        <dbReference type="ChEBI" id="CHEBI:58456"/>
        <dbReference type="EC" id="3.1.3.78"/>
    </reaction>
</comment>